<dbReference type="GO" id="GO:0009767">
    <property type="term" value="P:photosynthetic electron transport chain"/>
    <property type="evidence" value="ECO:0007669"/>
    <property type="project" value="InterPro"/>
</dbReference>
<dbReference type="SUPFAM" id="SSF161077">
    <property type="entry name" value="Photosystem II antenna protein-like"/>
    <property type="match status" value="1"/>
</dbReference>
<dbReference type="GO" id="GO:0016168">
    <property type="term" value="F:chlorophyll binding"/>
    <property type="evidence" value="ECO:0007669"/>
    <property type="project" value="InterPro"/>
</dbReference>
<dbReference type="GO" id="GO:0009521">
    <property type="term" value="C:photosystem"/>
    <property type="evidence" value="ECO:0007669"/>
    <property type="project" value="InterPro"/>
</dbReference>
<sequence>MKHAIKGILTLIIAITCLGITSNFSSVSAAKRHYTTIPVKLRGTWYHRDSYGYDKVVFSKYRFYFKGPSDVHGTSIYGNHFHKYGMGHSDLFVQYYKNGYYDIGQYASDEWPFWKRNGAHITQFVPGLGGPSHFYAYYRASHFK</sequence>
<evidence type="ECO:0000313" key="1">
    <source>
        <dbReference type="EMBL" id="KRM74754.1"/>
    </source>
</evidence>
<reference evidence="1 2" key="1">
    <citation type="journal article" date="2015" name="Genome Announc.">
        <title>Expanding the biotechnology potential of lactobacilli through comparative genomics of 213 strains and associated genera.</title>
        <authorList>
            <person name="Sun Z."/>
            <person name="Harris H.M."/>
            <person name="McCann A."/>
            <person name="Guo C."/>
            <person name="Argimon S."/>
            <person name="Zhang W."/>
            <person name="Yang X."/>
            <person name="Jeffery I.B."/>
            <person name="Cooney J.C."/>
            <person name="Kagawa T.F."/>
            <person name="Liu W."/>
            <person name="Song Y."/>
            <person name="Salvetti E."/>
            <person name="Wrobel A."/>
            <person name="Rasinkangas P."/>
            <person name="Parkhill J."/>
            <person name="Rea M.C."/>
            <person name="O'Sullivan O."/>
            <person name="Ritari J."/>
            <person name="Douillard F.P."/>
            <person name="Paul Ross R."/>
            <person name="Yang R."/>
            <person name="Briner A.E."/>
            <person name="Felis G.E."/>
            <person name="de Vos W.M."/>
            <person name="Barrangou R."/>
            <person name="Klaenhammer T.R."/>
            <person name="Caufield P.W."/>
            <person name="Cui Y."/>
            <person name="Zhang H."/>
            <person name="O'Toole P.W."/>
        </authorList>
    </citation>
    <scope>NUCLEOTIDE SEQUENCE [LARGE SCALE GENOMIC DNA]</scope>
    <source>
        <strain evidence="1 2">DSM 20515</strain>
    </source>
</reference>
<protein>
    <submittedName>
        <fullName evidence="1">Uncharacterized protein</fullName>
    </submittedName>
</protein>
<dbReference type="Proteomes" id="UP000051845">
    <property type="component" value="Unassembled WGS sequence"/>
</dbReference>
<dbReference type="PATRIC" id="fig|1423733.4.peg.3318"/>
<dbReference type="EMBL" id="AYYR01000071">
    <property type="protein sequence ID" value="KRM74754.1"/>
    <property type="molecule type" value="Genomic_DNA"/>
</dbReference>
<dbReference type="InterPro" id="IPR036001">
    <property type="entry name" value="PS_II_antenna-like_sf"/>
</dbReference>
<organism evidence="1 2">
    <name type="scientific">Secundilactobacillus collinoides DSM 20515 = JCM 1123</name>
    <dbReference type="NCBI Taxonomy" id="1423733"/>
    <lineage>
        <taxon>Bacteria</taxon>
        <taxon>Bacillati</taxon>
        <taxon>Bacillota</taxon>
        <taxon>Bacilli</taxon>
        <taxon>Lactobacillales</taxon>
        <taxon>Lactobacillaceae</taxon>
        <taxon>Secundilactobacillus</taxon>
    </lineage>
</organism>
<name>A0A0R2B828_SECCO</name>
<dbReference type="RefSeq" id="WP_054762314.1">
    <property type="nucleotide sequence ID" value="NZ_AYYR01000071.1"/>
</dbReference>
<dbReference type="AlphaFoldDB" id="A0A0R2B828"/>
<comment type="caution">
    <text evidence="1">The sequence shown here is derived from an EMBL/GenBank/DDBJ whole genome shotgun (WGS) entry which is preliminary data.</text>
</comment>
<gene>
    <name evidence="1" type="ORF">FC82_GL003195</name>
</gene>
<evidence type="ECO:0000313" key="2">
    <source>
        <dbReference type="Proteomes" id="UP000051845"/>
    </source>
</evidence>
<accession>A0A0R2B828</accession>
<proteinExistence type="predicted"/>